<gene>
    <name evidence="1" type="ORF">HOP40_13410</name>
</gene>
<evidence type="ECO:0000313" key="2">
    <source>
        <dbReference type="Proteomes" id="UP000505377"/>
    </source>
</evidence>
<evidence type="ECO:0000313" key="1">
    <source>
        <dbReference type="EMBL" id="QJY46696.1"/>
    </source>
</evidence>
<evidence type="ECO:0008006" key="3">
    <source>
        <dbReference type="Google" id="ProtNLM"/>
    </source>
</evidence>
<dbReference type="RefSeq" id="WP_172158310.1">
    <property type="nucleotide sequence ID" value="NZ_CP053564.1"/>
</dbReference>
<organism evidence="1 2">
    <name type="scientific">Pseudonocardia broussonetiae</name>
    <dbReference type="NCBI Taxonomy" id="2736640"/>
    <lineage>
        <taxon>Bacteria</taxon>
        <taxon>Bacillati</taxon>
        <taxon>Actinomycetota</taxon>
        <taxon>Actinomycetes</taxon>
        <taxon>Pseudonocardiales</taxon>
        <taxon>Pseudonocardiaceae</taxon>
        <taxon>Pseudonocardia</taxon>
    </lineage>
</organism>
<name>A0A6M6JGU0_9PSEU</name>
<dbReference type="InterPro" id="IPR010982">
    <property type="entry name" value="Lambda_DNA-bd_dom_sf"/>
</dbReference>
<dbReference type="AlphaFoldDB" id="A0A6M6JGU0"/>
<dbReference type="EMBL" id="CP053564">
    <property type="protein sequence ID" value="QJY46696.1"/>
    <property type="molecule type" value="Genomic_DNA"/>
</dbReference>
<dbReference type="SUPFAM" id="SSF47413">
    <property type="entry name" value="lambda repressor-like DNA-binding domains"/>
    <property type="match status" value="1"/>
</dbReference>
<dbReference type="Proteomes" id="UP000505377">
    <property type="component" value="Chromosome"/>
</dbReference>
<reference evidence="1 2" key="1">
    <citation type="submission" date="2020-05" db="EMBL/GenBank/DDBJ databases">
        <authorList>
            <person name="Mo P."/>
        </authorList>
    </citation>
    <scope>NUCLEOTIDE SEQUENCE [LARGE SCALE GENOMIC DNA]</scope>
    <source>
        <strain evidence="1 2">Gen01</strain>
    </source>
</reference>
<dbReference type="KEGG" id="pbro:HOP40_13410"/>
<keyword evidence="2" id="KW-1185">Reference proteome</keyword>
<protein>
    <recommendedName>
        <fullName evidence="3">XRE family transcriptional regulator</fullName>
    </recommendedName>
</protein>
<sequence length="78" mass="8530">MPETATDPIAACVRAELARINKSGRQLAAELSWHYPHLMRRLTGGVPFSASELGRISAHLDVPITRFYGPDSPIEQAS</sequence>
<dbReference type="GO" id="GO:0003677">
    <property type="term" value="F:DNA binding"/>
    <property type="evidence" value="ECO:0007669"/>
    <property type="project" value="InterPro"/>
</dbReference>
<accession>A0A6M6JGU0</accession>
<proteinExistence type="predicted"/>